<reference evidence="2" key="1">
    <citation type="journal article" date="2019" name="Philos. Trans. R. Soc. Lond., B, Biol. Sci.">
        <title>Targeted metagenomic recovery of four divergent viruses reveals shared and distinctive characteristics of giant viruses of marine eukaryotes.</title>
        <authorList>
            <person name="Needham D.M."/>
            <person name="Poirier C."/>
            <person name="Hehenberger E."/>
            <person name="Jimenez V."/>
            <person name="Swalwell J.E."/>
            <person name="Santoro A.E."/>
            <person name="Worden A.Z."/>
        </authorList>
    </citation>
    <scope>NUCLEOTIDE SEQUENCE</scope>
    <source>
        <strain evidence="2">MPacV-611</strain>
    </source>
</reference>
<name>A0A5J6VKA8_9VIRU</name>
<sequence length="540" mass="60205">MNKNIIESFYSDNEFCKGFIKDLLICNEIIENRKKYSKKTLNTEILNKMLENIYFTFETYNKFKKIDIHKYLELLLLNHNKIKINITYDLNDWVTLKLPDGDNIVNHLGNDELTVREHLEVVYSIIKKLYKLSIDPENNEHFISDTTKVKTIPKVTSTSSIKSKTTSLETSLETSPPITVPPDTKKPKTSEGVPLKQTGFPTNNTKENNISIIDSIINFNVLTADNISDVSFNTGKDIKPIPKVSTAAPVVTSKPIPKVSTTSPVITTISKPIPNVSTAAPIVSTAAPIVTTAPAPILYTTSPVITTQPLETTTPISSVSTPAPILYTTSPVITTQPLETTTPISSVSTPAPILYTTASTGLTSPTTHSFLVTNTPLTSTVHTSSPIVSTAAPVITTKTTSNIPNITSTSTQENTIIIELRQSVPFYNQTEITDFIYTLFNVHNSTVVVSYHHDKYFLFFYRTNVVINIIDMGNLDDKKLYYIKKNIKNKLSTYNTLEYNVLKTIIIIVLSIFILNKYLFLKNGYTPEGVSQFNNSIYTY</sequence>
<protein>
    <submittedName>
        <fullName evidence="2">Uncharacterized protein</fullName>
    </submittedName>
</protein>
<accession>A0A5J6VKA8</accession>
<proteinExistence type="predicted"/>
<evidence type="ECO:0000313" key="2">
    <source>
        <dbReference type="EMBL" id="QFG74344.1"/>
    </source>
</evidence>
<feature type="compositionally biased region" description="Low complexity" evidence="1">
    <location>
        <begin position="163"/>
        <end position="176"/>
    </location>
</feature>
<evidence type="ECO:0000256" key="1">
    <source>
        <dbReference type="SAM" id="MobiDB-lite"/>
    </source>
</evidence>
<dbReference type="EMBL" id="MN448286">
    <property type="protein sequence ID" value="QFG74344.1"/>
    <property type="molecule type" value="Genomic_DNA"/>
</dbReference>
<feature type="region of interest" description="Disordered" evidence="1">
    <location>
        <begin position="163"/>
        <end position="202"/>
    </location>
</feature>
<organism evidence="2">
    <name type="scientific">Megaviridae environmental sample</name>
    <dbReference type="NCBI Taxonomy" id="1737588"/>
    <lineage>
        <taxon>Viruses</taxon>
        <taxon>Varidnaviria</taxon>
        <taxon>Bamfordvirae</taxon>
        <taxon>Nucleocytoviricota</taxon>
        <taxon>Megaviricetes</taxon>
        <taxon>Imitervirales</taxon>
        <taxon>Mimiviridae</taxon>
        <taxon>environmental samples</taxon>
    </lineage>
</organism>